<dbReference type="EMBL" id="WTUZ01000035">
    <property type="protein sequence ID" value="MZQ85769.1"/>
    <property type="molecule type" value="Genomic_DNA"/>
</dbReference>
<dbReference type="RefSeq" id="WP_161410087.1">
    <property type="nucleotide sequence ID" value="NZ_WTUZ01000035.1"/>
</dbReference>
<keyword evidence="2" id="KW-1185">Reference proteome</keyword>
<dbReference type="AlphaFoldDB" id="A0A6L8V8T5"/>
<name>A0A6L8V8T5_9BACL</name>
<protein>
    <recommendedName>
        <fullName evidence="3">Flagellar protein FliT</fullName>
    </recommendedName>
</protein>
<evidence type="ECO:0000313" key="2">
    <source>
        <dbReference type="Proteomes" id="UP000481087"/>
    </source>
</evidence>
<reference evidence="1 2" key="1">
    <citation type="submission" date="2019-12" db="EMBL/GenBank/DDBJ databases">
        <title>Paenibacillus sp. nov. sp. isolated from soil.</title>
        <authorList>
            <person name="Kim J."/>
            <person name="Jeong S.E."/>
            <person name="Jung H.S."/>
            <person name="Jeon C.O."/>
        </authorList>
    </citation>
    <scope>NUCLEOTIDE SEQUENCE [LARGE SCALE GENOMIC DNA]</scope>
    <source>
        <strain evidence="1 2">5J-6</strain>
    </source>
</reference>
<comment type="caution">
    <text evidence="1">The sequence shown here is derived from an EMBL/GenBank/DDBJ whole genome shotgun (WGS) entry which is preliminary data.</text>
</comment>
<evidence type="ECO:0008006" key="3">
    <source>
        <dbReference type="Google" id="ProtNLM"/>
    </source>
</evidence>
<evidence type="ECO:0000313" key="1">
    <source>
        <dbReference type="EMBL" id="MZQ85769.1"/>
    </source>
</evidence>
<organism evidence="1 2">
    <name type="scientific">Paenibacillus silvestris</name>
    <dbReference type="NCBI Taxonomy" id="2606219"/>
    <lineage>
        <taxon>Bacteria</taxon>
        <taxon>Bacillati</taxon>
        <taxon>Bacillota</taxon>
        <taxon>Bacilli</taxon>
        <taxon>Bacillales</taxon>
        <taxon>Paenibacillaceae</taxon>
        <taxon>Paenibacillus</taxon>
    </lineage>
</organism>
<proteinExistence type="predicted"/>
<dbReference type="Proteomes" id="UP000481087">
    <property type="component" value="Unassembled WGS sequence"/>
</dbReference>
<gene>
    <name evidence="1" type="ORF">GQF01_27060</name>
</gene>
<accession>A0A6L8V8T5</accession>
<sequence length="124" mass="14749">MELIENLFQQLINKSEDLLRIFKTPPLPEDFNEVDHLFASRDELLEQLEQHLQRTAEVKQFTHIYNAWQTIELELRTIVQNTMQELDLKVKAAKNLHSQAQTNSNKYDSYLKQMPYGAFLDKKR</sequence>